<reference evidence="2 3" key="2">
    <citation type="journal article" date="2013" name="J. Biotechnol.">
        <title>Complete genome sequence of the kirromycin producer Streptomyces collinus Tu 365 consisting of a linear chromosome and two linear plasmids.</title>
        <authorList>
            <person name="Ruckert C."/>
            <person name="Szczepanowski R."/>
            <person name="Albersmeier A."/>
            <person name="Goesmann A."/>
            <person name="Iftime D."/>
            <person name="Musiol E.M."/>
            <person name="Blin K."/>
            <person name="Wohlleben W."/>
            <person name="Puhler A."/>
            <person name="Kalinowski J."/>
            <person name="Weber T."/>
        </authorList>
    </citation>
    <scope>NUCLEOTIDE SEQUENCE [LARGE SCALE GENOMIC DNA]</scope>
    <source>
        <strain evidence="3">DSM 40733 / Tue 365</strain>
    </source>
</reference>
<dbReference type="KEGG" id="sci:B446_26770"/>
<evidence type="ECO:0000313" key="3">
    <source>
        <dbReference type="Proteomes" id="UP000015423"/>
    </source>
</evidence>
<name>S5VNK8_STRC3</name>
<protein>
    <submittedName>
        <fullName evidence="2">Uncharacterized protein</fullName>
    </submittedName>
</protein>
<dbReference type="AlphaFoldDB" id="S5VNK8"/>
<feature type="region of interest" description="Disordered" evidence="1">
    <location>
        <begin position="122"/>
        <end position="153"/>
    </location>
</feature>
<proteinExistence type="predicted"/>
<dbReference type="STRING" id="1214242.B446_26770"/>
<dbReference type="eggNOG" id="ENOG5033YZ0">
    <property type="taxonomic scope" value="Bacteria"/>
</dbReference>
<accession>S5VNK8</accession>
<dbReference type="EMBL" id="CP006259">
    <property type="protein sequence ID" value="AGS72162.1"/>
    <property type="molecule type" value="Genomic_DNA"/>
</dbReference>
<dbReference type="HOGENOM" id="CLU_139816_1_0_11"/>
<evidence type="ECO:0000313" key="2">
    <source>
        <dbReference type="EMBL" id="AGS72162.1"/>
    </source>
</evidence>
<feature type="compositionally biased region" description="Basic and acidic residues" evidence="1">
    <location>
        <begin position="122"/>
        <end position="138"/>
    </location>
</feature>
<organism evidence="2 3">
    <name type="scientific">Streptomyces collinus (strain DSM 40733 / Tue 365)</name>
    <dbReference type="NCBI Taxonomy" id="1214242"/>
    <lineage>
        <taxon>Bacteria</taxon>
        <taxon>Bacillati</taxon>
        <taxon>Actinomycetota</taxon>
        <taxon>Actinomycetes</taxon>
        <taxon>Kitasatosporales</taxon>
        <taxon>Streptomycetaceae</taxon>
        <taxon>Streptomyces</taxon>
    </lineage>
</organism>
<keyword evidence="3" id="KW-1185">Reference proteome</keyword>
<dbReference type="RefSeq" id="WP_020942577.1">
    <property type="nucleotide sequence ID" value="NC_021985.1"/>
</dbReference>
<sequence length="153" mass="17183">MGDSGRSDLKRGVEVLSKFRDDINKALLKFEESPGSSSKLADHALSRPSFSGAQIPFAEAQDLHLQYEHVHTRLMHLSKTLALQIEAMTLAAHSADATYDGTEDEVRRRFWKIKTQLDAEYDKATRKDEHKAEQPAKDTRHHTDHSSAGVSTK</sequence>
<dbReference type="Proteomes" id="UP000015423">
    <property type="component" value="Chromosome"/>
</dbReference>
<reference evidence="3" key="1">
    <citation type="submission" date="2012-10" db="EMBL/GenBank/DDBJ databases">
        <title>The complete genome sequence of Streptomyces collinus Tu 365.</title>
        <authorList>
            <person name="Ruckert C."/>
            <person name="Szczepanowski R."/>
            <person name="Goesmann A."/>
            <person name="Pross E.K."/>
            <person name="Musiol E.M."/>
            <person name="Blin K."/>
            <person name="Wohlleben W."/>
            <person name="Puhler A."/>
            <person name="Weber T."/>
            <person name="Kalinowski J."/>
        </authorList>
    </citation>
    <scope>NUCLEOTIDE SEQUENCE [LARGE SCALE GENOMIC DNA]</scope>
    <source>
        <strain evidence="3">DSM 40733 / Tue 365</strain>
    </source>
</reference>
<dbReference type="PATRIC" id="fig|1214242.5.peg.5483"/>
<gene>
    <name evidence="2" type="ORF">B446_26770</name>
</gene>
<evidence type="ECO:0000256" key="1">
    <source>
        <dbReference type="SAM" id="MobiDB-lite"/>
    </source>
</evidence>